<proteinExistence type="inferred from homology"/>
<evidence type="ECO:0000256" key="4">
    <source>
        <dbReference type="SAM" id="SignalP"/>
    </source>
</evidence>
<feature type="signal peptide" evidence="4">
    <location>
        <begin position="1"/>
        <end position="20"/>
    </location>
</feature>
<dbReference type="InterPro" id="IPR002372">
    <property type="entry name" value="PQQ_rpt_dom"/>
</dbReference>
<dbReference type="Pfam" id="PF01011">
    <property type="entry name" value="PQQ"/>
    <property type="match status" value="1"/>
</dbReference>
<dbReference type="PANTHER" id="PTHR32303">
    <property type="entry name" value="QUINOPROTEIN ALCOHOL DEHYDROGENASE (CYTOCHROME C)"/>
    <property type="match status" value="1"/>
</dbReference>
<dbReference type="PANTHER" id="PTHR32303:SF10">
    <property type="entry name" value="OUTER MEMBRANE PROTEIN ASSEMBLY FACTOR BAMB"/>
    <property type="match status" value="1"/>
</dbReference>
<dbReference type="GO" id="GO:0016491">
    <property type="term" value="F:oxidoreductase activity"/>
    <property type="evidence" value="ECO:0007669"/>
    <property type="project" value="UniProtKB-KW"/>
</dbReference>
<dbReference type="AlphaFoldDB" id="A0AAE0IFP4"/>
<evidence type="ECO:0000256" key="3">
    <source>
        <dbReference type="ARBA" id="ARBA00023002"/>
    </source>
</evidence>
<evidence type="ECO:0000259" key="5">
    <source>
        <dbReference type="Pfam" id="PF01011"/>
    </source>
</evidence>
<keyword evidence="7" id="KW-1185">Reference proteome</keyword>
<comment type="similarity">
    <text evidence="2">Belongs to the bacterial PQQ dehydrogenase family.</text>
</comment>
<feature type="chain" id="PRO_5042241293" evidence="4">
    <location>
        <begin position="21"/>
        <end position="541"/>
    </location>
</feature>
<dbReference type="SMART" id="SM00564">
    <property type="entry name" value="PQQ"/>
    <property type="match status" value="4"/>
</dbReference>
<dbReference type="InterPro" id="IPR018391">
    <property type="entry name" value="PQQ_b-propeller_rpt"/>
</dbReference>
<name>A0AAE0IFP4_9PEZI</name>
<evidence type="ECO:0000313" key="7">
    <source>
        <dbReference type="Proteomes" id="UP001286456"/>
    </source>
</evidence>
<comment type="caution">
    <text evidence="6">The sequence shown here is derived from an EMBL/GenBank/DDBJ whole genome shotgun (WGS) entry which is preliminary data.</text>
</comment>
<sequence length="541" mass="57704">MKVETLALAALGPFARLASGASASWAGWGGGILNNHWAQSNTAISSSNVDSLTEHCKIPYPRGQYSPPTILGNHAYYPTGNGSLVALNYKTCQVKWSVNVTKIVIDYKPVSPLQNIVQNGNTITRTSPQIDVANNVIFFGTQIHALIVAVDLSTGALLGTKQVNAHELAVVTSSPTFFNDLVFVGASSNEENAAFFTGGTYECCTFIGNAAAFRFRRTGSTGTFTTVWNVTTIPANLPKNGTQWSGAGIWGGQPSIDVGRRQVFFATGNIYSVPVEWYPCTVSNDPFCTPDYIWQESVFAVDMYTGQVNWVRRLNRLDAWTLVCGTPTLPINPALCPQTAPGADFDFGMAPTFVPGGKFTSRGKDMLTIGQKSGVLYGLAADSGKVQWATMVGPGNAVGGLVWGLAADDKRAYFNVVNFYQDDWVLQPGNTRHTNNSIHGAASLVDGSIAWETPTPYANMSYSIVPALVGDLYLTGLSGPFGFGSTAPGIVLAYKKTTGQLVSQLALEGTFEGGISIQDEYVFVGTGRGGPGFLYVLKAGH</sequence>
<dbReference type="SUPFAM" id="SSF50998">
    <property type="entry name" value="Quinoprotein alcohol dehydrogenase-like"/>
    <property type="match status" value="1"/>
</dbReference>
<reference evidence="6" key="2">
    <citation type="submission" date="2023-06" db="EMBL/GenBank/DDBJ databases">
        <authorList>
            <consortium name="Lawrence Berkeley National Laboratory"/>
            <person name="Haridas S."/>
            <person name="Hensen N."/>
            <person name="Bonometti L."/>
            <person name="Westerberg I."/>
            <person name="Brannstrom I.O."/>
            <person name="Guillou S."/>
            <person name="Cros-Aarteil S."/>
            <person name="Calhoun S."/>
            <person name="Kuo A."/>
            <person name="Mondo S."/>
            <person name="Pangilinan J."/>
            <person name="Riley R."/>
            <person name="Labutti K."/>
            <person name="Andreopoulos B."/>
            <person name="Lipzen A."/>
            <person name="Chen C."/>
            <person name="Yanf M."/>
            <person name="Daum C."/>
            <person name="Ng V."/>
            <person name="Clum A."/>
            <person name="Steindorff A."/>
            <person name="Ohm R."/>
            <person name="Martin F."/>
            <person name="Silar P."/>
            <person name="Natvig D."/>
            <person name="Lalanne C."/>
            <person name="Gautier V."/>
            <person name="Ament-Velasquez S.L."/>
            <person name="Kruys A."/>
            <person name="Hutchinson M.I."/>
            <person name="Powell A.J."/>
            <person name="Barry K."/>
            <person name="Miller A.N."/>
            <person name="Grigoriev I.V."/>
            <person name="Debuchy R."/>
            <person name="Gladieux P."/>
            <person name="Thoren M.H."/>
            <person name="Johannesson H."/>
        </authorList>
    </citation>
    <scope>NUCLEOTIDE SEQUENCE</scope>
    <source>
        <strain evidence="6">SMH4131-1</strain>
    </source>
</reference>
<evidence type="ECO:0000256" key="1">
    <source>
        <dbReference type="ARBA" id="ARBA00001931"/>
    </source>
</evidence>
<feature type="domain" description="Pyrrolo-quinoline quinone repeat" evidence="5">
    <location>
        <begin position="66"/>
        <end position="320"/>
    </location>
</feature>
<comment type="cofactor">
    <cofactor evidence="1">
        <name>pyrroloquinoline quinone</name>
        <dbReference type="ChEBI" id="CHEBI:58442"/>
    </cofactor>
</comment>
<dbReference type="EMBL" id="JAUEPO010000004">
    <property type="protein sequence ID" value="KAK3324328.1"/>
    <property type="molecule type" value="Genomic_DNA"/>
</dbReference>
<keyword evidence="4" id="KW-0732">Signal</keyword>
<dbReference type="Proteomes" id="UP001286456">
    <property type="component" value="Unassembled WGS sequence"/>
</dbReference>
<evidence type="ECO:0000256" key="2">
    <source>
        <dbReference type="ARBA" id="ARBA00008156"/>
    </source>
</evidence>
<reference evidence="6" key="1">
    <citation type="journal article" date="2023" name="Mol. Phylogenet. Evol.">
        <title>Genome-scale phylogeny and comparative genomics of the fungal order Sordariales.</title>
        <authorList>
            <person name="Hensen N."/>
            <person name="Bonometti L."/>
            <person name="Westerberg I."/>
            <person name="Brannstrom I.O."/>
            <person name="Guillou S."/>
            <person name="Cros-Aarteil S."/>
            <person name="Calhoun S."/>
            <person name="Haridas S."/>
            <person name="Kuo A."/>
            <person name="Mondo S."/>
            <person name="Pangilinan J."/>
            <person name="Riley R."/>
            <person name="LaButti K."/>
            <person name="Andreopoulos B."/>
            <person name="Lipzen A."/>
            <person name="Chen C."/>
            <person name="Yan M."/>
            <person name="Daum C."/>
            <person name="Ng V."/>
            <person name="Clum A."/>
            <person name="Steindorff A."/>
            <person name="Ohm R.A."/>
            <person name="Martin F."/>
            <person name="Silar P."/>
            <person name="Natvig D.O."/>
            <person name="Lalanne C."/>
            <person name="Gautier V."/>
            <person name="Ament-Velasquez S.L."/>
            <person name="Kruys A."/>
            <person name="Hutchinson M.I."/>
            <person name="Powell A.J."/>
            <person name="Barry K."/>
            <person name="Miller A.N."/>
            <person name="Grigoriev I.V."/>
            <person name="Debuchy R."/>
            <person name="Gladieux P."/>
            <person name="Hiltunen Thoren M."/>
            <person name="Johannesson H."/>
        </authorList>
    </citation>
    <scope>NUCLEOTIDE SEQUENCE</scope>
    <source>
        <strain evidence="6">SMH4131-1</strain>
    </source>
</reference>
<dbReference type="Gene3D" id="2.140.10.10">
    <property type="entry name" value="Quinoprotein alcohol dehydrogenase-like superfamily"/>
    <property type="match status" value="1"/>
</dbReference>
<keyword evidence="3" id="KW-0560">Oxidoreductase</keyword>
<organism evidence="6 7">
    <name type="scientific">Cercophora scortea</name>
    <dbReference type="NCBI Taxonomy" id="314031"/>
    <lineage>
        <taxon>Eukaryota</taxon>
        <taxon>Fungi</taxon>
        <taxon>Dikarya</taxon>
        <taxon>Ascomycota</taxon>
        <taxon>Pezizomycotina</taxon>
        <taxon>Sordariomycetes</taxon>
        <taxon>Sordariomycetidae</taxon>
        <taxon>Sordariales</taxon>
        <taxon>Lasiosphaeriaceae</taxon>
        <taxon>Cercophora</taxon>
    </lineage>
</organism>
<protein>
    <submittedName>
        <fullName evidence="6">Quinon protein alcohol dehydrogenase-like superfamily</fullName>
    </submittedName>
</protein>
<accession>A0AAE0IFP4</accession>
<gene>
    <name evidence="6" type="ORF">B0T19DRAFT_228349</name>
</gene>
<evidence type="ECO:0000313" key="6">
    <source>
        <dbReference type="EMBL" id="KAK3324328.1"/>
    </source>
</evidence>
<dbReference type="InterPro" id="IPR011047">
    <property type="entry name" value="Quinoprotein_ADH-like_sf"/>
</dbReference>